<evidence type="ECO:0000313" key="6">
    <source>
        <dbReference type="Proteomes" id="UP000028401"/>
    </source>
</evidence>
<dbReference type="GeneID" id="61109981"/>
<dbReference type="PATRIC" id="fig|1415168.3.peg.977"/>
<evidence type="ECO:0000256" key="2">
    <source>
        <dbReference type="ARBA" id="ARBA00023125"/>
    </source>
</evidence>
<sequence length="100" mass="11874">MDQECGVSKVMDIFGGKWKLKILWIICNHEGIRFNQLRREVNGITNVMLTRSLELLMEHDLVIRKDFQTIPPHVEYYLTKKGEDLVPFMQQLDLWGRENL</sequence>
<dbReference type="PANTHER" id="PTHR33204">
    <property type="entry name" value="TRANSCRIPTIONAL REGULATOR, MARR FAMILY"/>
    <property type="match status" value="1"/>
</dbReference>
<comment type="caution">
    <text evidence="5">The sequence shown here is derived from an EMBL/GenBank/DDBJ whole genome shotgun (WGS) entry which is preliminary data.</text>
</comment>
<dbReference type="Pfam" id="PF01638">
    <property type="entry name" value="HxlR"/>
    <property type="match status" value="1"/>
</dbReference>
<organism evidence="5 6">
    <name type="scientific">Lactococcus cremoris subsp. cremoris GE214</name>
    <dbReference type="NCBI Taxonomy" id="1415168"/>
    <lineage>
        <taxon>Bacteria</taxon>
        <taxon>Bacillati</taxon>
        <taxon>Bacillota</taxon>
        <taxon>Bacilli</taxon>
        <taxon>Lactobacillales</taxon>
        <taxon>Streptococcaceae</taxon>
        <taxon>Lactococcus</taxon>
        <taxon>Lactococcus cremoris subsp. cremoris</taxon>
    </lineage>
</organism>
<dbReference type="Gene3D" id="1.10.10.10">
    <property type="entry name" value="Winged helix-like DNA-binding domain superfamily/Winged helix DNA-binding domain"/>
    <property type="match status" value="1"/>
</dbReference>
<dbReference type="SMR" id="A0A084AC77"/>
<dbReference type="InterPro" id="IPR036388">
    <property type="entry name" value="WH-like_DNA-bd_sf"/>
</dbReference>
<keyword evidence="2" id="KW-0238">DNA-binding</keyword>
<accession>A0A084AC77</accession>
<name>A0A084AC77_LACLC</name>
<protein>
    <submittedName>
        <fullName evidence="5">Putative transcriptional regulator</fullName>
    </submittedName>
</protein>
<evidence type="ECO:0000256" key="1">
    <source>
        <dbReference type="ARBA" id="ARBA00023015"/>
    </source>
</evidence>
<evidence type="ECO:0000259" key="4">
    <source>
        <dbReference type="PROSITE" id="PS51118"/>
    </source>
</evidence>
<evidence type="ECO:0000313" key="5">
    <source>
        <dbReference type="EMBL" id="KEY62906.1"/>
    </source>
</evidence>
<reference evidence="5 6" key="1">
    <citation type="submission" date="2014-06" db="EMBL/GenBank/DDBJ databases">
        <title>Draft genome sequence of the putrescine producing strain Lactococcus lactis subsp cremoris GE214.</title>
        <authorList>
            <person name="Ladero V."/>
            <person name="Linares D.M."/>
            <person name="del Rio B."/>
            <person name="Mayo B."/>
            <person name="Martin M.C."/>
            <person name="Fernandez M."/>
            <person name="Alvarez M.A."/>
        </authorList>
    </citation>
    <scope>NUCLEOTIDE SEQUENCE [LARGE SCALE GENOMIC DNA]</scope>
    <source>
        <strain evidence="5 6">GE214</strain>
    </source>
</reference>
<proteinExistence type="predicted"/>
<dbReference type="GO" id="GO:0003677">
    <property type="term" value="F:DNA binding"/>
    <property type="evidence" value="ECO:0007669"/>
    <property type="project" value="UniProtKB-KW"/>
</dbReference>
<dbReference type="InterPro" id="IPR002577">
    <property type="entry name" value="HTH_HxlR"/>
</dbReference>
<keyword evidence="1" id="KW-0805">Transcription regulation</keyword>
<dbReference type="InterPro" id="IPR036390">
    <property type="entry name" value="WH_DNA-bd_sf"/>
</dbReference>
<gene>
    <name evidence="5" type="ORF">U725_00913</name>
</gene>
<dbReference type="PROSITE" id="PS51118">
    <property type="entry name" value="HTH_HXLR"/>
    <property type="match status" value="1"/>
</dbReference>
<dbReference type="Proteomes" id="UP000028401">
    <property type="component" value="Unassembled WGS sequence"/>
</dbReference>
<keyword evidence="3" id="KW-0804">Transcription</keyword>
<dbReference type="EMBL" id="AZSI01000019">
    <property type="protein sequence ID" value="KEY62906.1"/>
    <property type="molecule type" value="Genomic_DNA"/>
</dbReference>
<dbReference type="AlphaFoldDB" id="A0A084AC77"/>
<evidence type="ECO:0000256" key="3">
    <source>
        <dbReference type="ARBA" id="ARBA00023163"/>
    </source>
</evidence>
<feature type="domain" description="HTH hxlR-type" evidence="4">
    <location>
        <begin position="5"/>
        <end position="100"/>
    </location>
</feature>
<dbReference type="RefSeq" id="WP_011676718.1">
    <property type="nucleotide sequence ID" value="NZ_AZSI01000019.1"/>
</dbReference>
<dbReference type="PANTHER" id="PTHR33204:SF29">
    <property type="entry name" value="TRANSCRIPTIONAL REGULATOR"/>
    <property type="match status" value="1"/>
</dbReference>
<dbReference type="SUPFAM" id="SSF46785">
    <property type="entry name" value="Winged helix' DNA-binding domain"/>
    <property type="match status" value="1"/>
</dbReference>